<dbReference type="GO" id="GO:0016020">
    <property type="term" value="C:membrane"/>
    <property type="evidence" value="ECO:0007669"/>
    <property type="project" value="UniProtKB-SubCell"/>
</dbReference>
<evidence type="ECO:0000256" key="3">
    <source>
        <dbReference type="ARBA" id="ARBA00022676"/>
    </source>
</evidence>
<dbReference type="GO" id="GO:0006493">
    <property type="term" value="P:protein O-linked glycosylation"/>
    <property type="evidence" value="ECO:0000318"/>
    <property type="project" value="GO_Central"/>
</dbReference>
<feature type="chain" id="PRO_5004285410" evidence="10">
    <location>
        <begin position="34"/>
        <end position="604"/>
    </location>
</feature>
<evidence type="ECO:0000256" key="6">
    <source>
        <dbReference type="ARBA" id="ARBA00022968"/>
    </source>
</evidence>
<reference evidence="12" key="2">
    <citation type="journal article" date="2013" name="G3 (Bethesda)">
        <title>Genomes of Ashbya fungi isolated from insects reveal four mating-type loci, numerous translocations, lack of transposons, and distinct gene duplications.</title>
        <authorList>
            <person name="Dietrich F.S."/>
            <person name="Voegeli S."/>
            <person name="Kuo S."/>
            <person name="Philippsen P."/>
        </authorList>
    </citation>
    <scope>GENOME REANNOTATION</scope>
    <source>
        <strain evidence="12">ATCC 10895 / CBS 109.51 / FGSC 9923 / NRRL Y-1056</strain>
    </source>
</reference>
<reference evidence="11 12" key="1">
    <citation type="journal article" date="2004" name="Science">
        <title>The Ashbya gossypii genome as a tool for mapping the ancient Saccharomyces cerevisiae genome.</title>
        <authorList>
            <person name="Dietrich F.S."/>
            <person name="Voegeli S."/>
            <person name="Brachat S."/>
            <person name="Lerch A."/>
            <person name="Gates K."/>
            <person name="Steiner S."/>
            <person name="Mohr C."/>
            <person name="Pohlmann R."/>
            <person name="Luedi P."/>
            <person name="Choi S."/>
            <person name="Wing R.A."/>
            <person name="Flavier A."/>
            <person name="Gaffney T.D."/>
            <person name="Philippsen P."/>
        </authorList>
    </citation>
    <scope>NUCLEOTIDE SEQUENCE [LARGE SCALE GENOMIC DNA]</scope>
    <source>
        <strain evidence="12">ATCC 10895 / CBS 109.51 / FGSC 9923 / NRRL Y-1056</strain>
    </source>
</reference>
<keyword evidence="8" id="KW-0472">Membrane</keyword>
<dbReference type="Proteomes" id="UP000000591">
    <property type="component" value="Chromosome IV"/>
</dbReference>
<dbReference type="RefSeq" id="NP_984116.3">
    <property type="nucleotide sequence ID" value="NM_209469.3"/>
</dbReference>
<evidence type="ECO:0000313" key="11">
    <source>
        <dbReference type="EMBL" id="AAS51940.3"/>
    </source>
</evidence>
<dbReference type="GeneID" id="4620265"/>
<keyword evidence="9" id="KW-0325">Glycoprotein</keyword>
<dbReference type="AlphaFoldDB" id="Q75A98"/>
<dbReference type="PANTHER" id="PTHR31392:SF1">
    <property type="entry name" value="ALPHA-1,3-MANNOSYLTRANSFERASE MNN1-RELATED"/>
    <property type="match status" value="1"/>
</dbReference>
<keyword evidence="6" id="KW-0735">Signal-anchor</keyword>
<dbReference type="InterPro" id="IPR022751">
    <property type="entry name" value="Alpha_mannosyltransferase"/>
</dbReference>
<dbReference type="EMBL" id="AE016817">
    <property type="protein sequence ID" value="AAS51940.3"/>
    <property type="molecule type" value="Genomic_DNA"/>
</dbReference>
<sequence length="604" mass="66883">MILQRQVQRRWLPSCRALLVACVALLLLWWARASWSTRSTVANNNGLRAALKFSPLFMLDTDSYRSPFGGWGERSLRMRCKTYFRQTYEVHNAWENRLLLRNEDQYFKDIVASLAMERLRVYDECFISGGLAVHDSMLEPLTRIELRTRMFPFLAPSHRQDLIWPTVINATSGRHIRRLLKISTGELHRIRPDRSFWYNWREFANGRGIAVAVNDELADSFQALLAVLDHLGNTLPVQAVHNGGELSQRRFDELVAHIQAHSRQQVFFVDCTPTLRNMWLRKFARVPPSRLAALFNSFDEFVLLDASAVPFVPPAQLLALPEFADTAALFFKGRAYTTQPQRSCLHSMARLLPSAEEARLWRGAAAFNASGAAAAFNASGAAAARDGAAAALLRAGLVDGLDHALVLVRKPRALAALLAALLLDLQPRAPGCRPHARSLFPLALHAMALPYAVHPGAAGALGELDPAAPADCPVLCSAQLAHLDAAGRLLWASGGLRRCHTSDARRDFRDNDAHFRPAPASPDGLAEARARPLSVHAFLAPASPAGWTPHPDCAHTTHCAALCRQPSADVMLGTLLRFGQAERRRHADLTRIWNDALPAFLRQA</sequence>
<evidence type="ECO:0000256" key="5">
    <source>
        <dbReference type="ARBA" id="ARBA00022692"/>
    </source>
</evidence>
<name>Q75A98_EREGS</name>
<dbReference type="HOGENOM" id="CLU_015387_1_0_1"/>
<gene>
    <name evidence="11" type="ORF">AGOS_ADR020C</name>
</gene>
<dbReference type="GO" id="GO:0005794">
    <property type="term" value="C:Golgi apparatus"/>
    <property type="evidence" value="ECO:0000318"/>
    <property type="project" value="GO_Central"/>
</dbReference>
<dbReference type="KEGG" id="ago:AGOS_ADR020C"/>
<dbReference type="PANTHER" id="PTHR31392">
    <property type="entry name" value="ALPHA-1,3-MANNOSYLTRANSFERASE MNN1-RELATED"/>
    <property type="match status" value="1"/>
</dbReference>
<keyword evidence="4" id="KW-0808">Transferase</keyword>
<keyword evidence="5" id="KW-0812">Transmembrane</keyword>
<evidence type="ECO:0000313" key="12">
    <source>
        <dbReference type="Proteomes" id="UP000000591"/>
    </source>
</evidence>
<dbReference type="InParanoid" id="Q75A98"/>
<dbReference type="CAZy" id="GT71">
    <property type="family name" value="Glycosyltransferase Family 71"/>
</dbReference>
<proteinExistence type="inferred from homology"/>
<evidence type="ECO:0000256" key="4">
    <source>
        <dbReference type="ARBA" id="ARBA00022679"/>
    </source>
</evidence>
<feature type="signal peptide" evidence="10">
    <location>
        <begin position="1"/>
        <end position="33"/>
    </location>
</feature>
<evidence type="ECO:0000256" key="1">
    <source>
        <dbReference type="ARBA" id="ARBA00004606"/>
    </source>
</evidence>
<comment type="subcellular location">
    <subcellularLocation>
        <location evidence="1">Membrane</location>
        <topology evidence="1">Single-pass type II membrane protein</topology>
    </subcellularLocation>
</comment>
<organism evidence="11 12">
    <name type="scientific">Eremothecium gossypii (strain ATCC 10895 / CBS 109.51 / FGSC 9923 / NRRL Y-1056)</name>
    <name type="common">Yeast</name>
    <name type="synonym">Ashbya gossypii</name>
    <dbReference type="NCBI Taxonomy" id="284811"/>
    <lineage>
        <taxon>Eukaryota</taxon>
        <taxon>Fungi</taxon>
        <taxon>Dikarya</taxon>
        <taxon>Ascomycota</taxon>
        <taxon>Saccharomycotina</taxon>
        <taxon>Saccharomycetes</taxon>
        <taxon>Saccharomycetales</taxon>
        <taxon>Saccharomycetaceae</taxon>
        <taxon>Eremothecium</taxon>
    </lineage>
</organism>
<keyword evidence="7" id="KW-1133">Transmembrane helix</keyword>
<evidence type="ECO:0000256" key="2">
    <source>
        <dbReference type="ARBA" id="ARBA00009105"/>
    </source>
</evidence>
<comment type="similarity">
    <text evidence="2">Belongs to the MNN1/MNT family.</text>
</comment>
<evidence type="ECO:0000256" key="7">
    <source>
        <dbReference type="ARBA" id="ARBA00022989"/>
    </source>
</evidence>
<evidence type="ECO:0000256" key="10">
    <source>
        <dbReference type="SAM" id="SignalP"/>
    </source>
</evidence>
<keyword evidence="3" id="KW-0328">Glycosyltransferase</keyword>
<dbReference type="eggNOG" id="ENOG502RZ48">
    <property type="taxonomic scope" value="Eukaryota"/>
</dbReference>
<protein>
    <submittedName>
        <fullName evidence="11">ADR020Cp</fullName>
    </submittedName>
</protein>
<dbReference type="GO" id="GO:0000033">
    <property type="term" value="F:alpha-1,3-mannosyltransferase activity"/>
    <property type="evidence" value="ECO:0000318"/>
    <property type="project" value="GO_Central"/>
</dbReference>
<keyword evidence="12" id="KW-1185">Reference proteome</keyword>
<evidence type="ECO:0000256" key="8">
    <source>
        <dbReference type="ARBA" id="ARBA00023136"/>
    </source>
</evidence>
<dbReference type="OrthoDB" id="430354at2759"/>
<evidence type="ECO:0000256" key="9">
    <source>
        <dbReference type="ARBA" id="ARBA00023180"/>
    </source>
</evidence>
<keyword evidence="10" id="KW-0732">Signal</keyword>
<accession>Q75A98</accession>
<dbReference type="Pfam" id="PF11051">
    <property type="entry name" value="Mannosyl_trans3"/>
    <property type="match status" value="1"/>
</dbReference>